<dbReference type="PROSITE" id="PS51782">
    <property type="entry name" value="LYSM"/>
    <property type="match status" value="1"/>
</dbReference>
<proteinExistence type="predicted"/>
<evidence type="ECO:0000313" key="2">
    <source>
        <dbReference type="EMBL" id="EWS81239.1"/>
    </source>
</evidence>
<dbReference type="HOGENOM" id="CLU_136034_2_2_11"/>
<gene>
    <name evidence="2" type="ORF">BF93_18905</name>
</gene>
<accession>Z9JSR1</accession>
<feature type="domain" description="LysM" evidence="1">
    <location>
        <begin position="36"/>
        <end position="86"/>
    </location>
</feature>
<name>Z9JSR1_9MICO</name>
<dbReference type="EMBL" id="JDYK01000009">
    <property type="protein sequence ID" value="EWS81239.1"/>
    <property type="molecule type" value="Genomic_DNA"/>
</dbReference>
<dbReference type="STRING" id="396014.BF93_18905"/>
<dbReference type="Gene3D" id="3.10.350.10">
    <property type="entry name" value="LysM domain"/>
    <property type="match status" value="1"/>
</dbReference>
<dbReference type="InterPro" id="IPR018392">
    <property type="entry name" value="LysM"/>
</dbReference>
<evidence type="ECO:0000259" key="1">
    <source>
        <dbReference type="PROSITE" id="PS51782"/>
    </source>
</evidence>
<dbReference type="PATRIC" id="fig|396014.3.peg.2116"/>
<evidence type="ECO:0000313" key="3">
    <source>
        <dbReference type="Proteomes" id="UP000023067"/>
    </source>
</evidence>
<dbReference type="AlphaFoldDB" id="Z9JSR1"/>
<sequence length="94" mass="9840">MLVTGAAFVLGVLVALALLLFAGGPWAFAGATEHGPVVTVESGDTLWAYAESYAPEGVEPQAFVEEVRRLNGMETPRLTAGQEIVLPQGVTAQK</sequence>
<organism evidence="2 3">
    <name type="scientific">Brachybacterium phenoliresistens</name>
    <dbReference type="NCBI Taxonomy" id="396014"/>
    <lineage>
        <taxon>Bacteria</taxon>
        <taxon>Bacillati</taxon>
        <taxon>Actinomycetota</taxon>
        <taxon>Actinomycetes</taxon>
        <taxon>Micrococcales</taxon>
        <taxon>Dermabacteraceae</taxon>
        <taxon>Brachybacterium</taxon>
    </lineage>
</organism>
<dbReference type="InterPro" id="IPR036779">
    <property type="entry name" value="LysM_dom_sf"/>
</dbReference>
<protein>
    <submittedName>
        <fullName evidence="2">Peptigoglycan-binding protein LysM</fullName>
    </submittedName>
</protein>
<keyword evidence="3" id="KW-1185">Reference proteome</keyword>
<dbReference type="Proteomes" id="UP000023067">
    <property type="component" value="Unassembled WGS sequence"/>
</dbReference>
<reference evidence="2 3" key="1">
    <citation type="submission" date="2014-02" db="EMBL/GenBank/DDBJ databases">
        <title>Genome sequence of Brachybacterium phenoliresistens strain W13A50.</title>
        <authorList>
            <person name="Wang X."/>
        </authorList>
    </citation>
    <scope>NUCLEOTIDE SEQUENCE [LARGE SCALE GENOMIC DNA]</scope>
    <source>
        <strain evidence="2 3">W13A50</strain>
    </source>
</reference>
<dbReference type="CDD" id="cd00118">
    <property type="entry name" value="LysM"/>
    <property type="match status" value="1"/>
</dbReference>
<dbReference type="Pfam" id="PF01476">
    <property type="entry name" value="LysM"/>
    <property type="match status" value="1"/>
</dbReference>
<dbReference type="eggNOG" id="COG1388">
    <property type="taxonomic scope" value="Bacteria"/>
</dbReference>
<comment type="caution">
    <text evidence="2">The sequence shown here is derived from an EMBL/GenBank/DDBJ whole genome shotgun (WGS) entry which is preliminary data.</text>
</comment>